<dbReference type="Pfam" id="PF25873">
    <property type="entry name" value="WHD_MalT"/>
    <property type="match status" value="1"/>
</dbReference>
<dbReference type="GO" id="GO:0006355">
    <property type="term" value="P:regulation of DNA-templated transcription"/>
    <property type="evidence" value="ECO:0007669"/>
    <property type="project" value="InterPro"/>
</dbReference>
<dbReference type="Gene3D" id="1.10.10.10">
    <property type="entry name" value="Winged helix-like DNA-binding domain superfamily/Winged helix DNA-binding domain"/>
    <property type="match status" value="1"/>
</dbReference>
<dbReference type="InterPro" id="IPR016032">
    <property type="entry name" value="Sig_transdc_resp-reg_C-effctor"/>
</dbReference>
<dbReference type="PROSITE" id="PS00622">
    <property type="entry name" value="HTH_LUXR_1"/>
    <property type="match status" value="1"/>
</dbReference>
<keyword evidence="3" id="KW-0804">Transcription</keyword>
<dbReference type="PROSITE" id="PS50043">
    <property type="entry name" value="HTH_LUXR_2"/>
    <property type="match status" value="1"/>
</dbReference>
<accession>A0A1C3V9V1</accession>
<dbReference type="InterPro" id="IPR027417">
    <property type="entry name" value="P-loop_NTPase"/>
</dbReference>
<dbReference type="GO" id="GO:0003677">
    <property type="term" value="F:DNA binding"/>
    <property type="evidence" value="ECO:0007669"/>
    <property type="project" value="UniProtKB-KW"/>
</dbReference>
<dbReference type="InterPro" id="IPR041617">
    <property type="entry name" value="TPR_MalT"/>
</dbReference>
<dbReference type="SUPFAM" id="SSF48452">
    <property type="entry name" value="TPR-like"/>
    <property type="match status" value="1"/>
</dbReference>
<dbReference type="InterPro" id="IPR011990">
    <property type="entry name" value="TPR-like_helical_dom_sf"/>
</dbReference>
<dbReference type="EMBL" id="FMAF01000004">
    <property type="protein sequence ID" value="SCB24439.1"/>
    <property type="molecule type" value="Genomic_DNA"/>
</dbReference>
<dbReference type="SUPFAM" id="SSF52540">
    <property type="entry name" value="P-loop containing nucleoside triphosphate hydrolases"/>
    <property type="match status" value="1"/>
</dbReference>
<evidence type="ECO:0000256" key="4">
    <source>
        <dbReference type="SAM" id="MobiDB-lite"/>
    </source>
</evidence>
<dbReference type="InterPro" id="IPR000792">
    <property type="entry name" value="Tscrpt_reg_LuxR_C"/>
</dbReference>
<reference evidence="6 7" key="1">
    <citation type="submission" date="2016-08" db="EMBL/GenBank/DDBJ databases">
        <authorList>
            <person name="Seilhamer J.J."/>
        </authorList>
    </citation>
    <scope>NUCLEOTIDE SEQUENCE [LARGE SCALE GENOMIC DNA]</scope>
    <source>
        <strain evidence="6 7">P1-7</strain>
    </source>
</reference>
<proteinExistence type="predicted"/>
<evidence type="ECO:0000313" key="7">
    <source>
        <dbReference type="Proteomes" id="UP000199205"/>
    </source>
</evidence>
<dbReference type="SMART" id="SM00421">
    <property type="entry name" value="HTH_LUXR"/>
    <property type="match status" value="1"/>
</dbReference>
<dbReference type="InterPro" id="IPR059106">
    <property type="entry name" value="WHD_MalT"/>
</dbReference>
<evidence type="ECO:0000256" key="2">
    <source>
        <dbReference type="ARBA" id="ARBA00023125"/>
    </source>
</evidence>
<gene>
    <name evidence="6" type="ORF">GA0061101_104486</name>
</gene>
<protein>
    <submittedName>
        <fullName evidence="6">LuxR family transcriptional regulator, maltose regulon positive regulatory protein</fullName>
    </submittedName>
</protein>
<dbReference type="PRINTS" id="PR00038">
    <property type="entry name" value="HTHLUXR"/>
</dbReference>
<dbReference type="InterPro" id="IPR036388">
    <property type="entry name" value="WH-like_DNA-bd_sf"/>
</dbReference>
<keyword evidence="2" id="KW-0238">DNA-binding</keyword>
<evidence type="ECO:0000256" key="3">
    <source>
        <dbReference type="ARBA" id="ARBA00023163"/>
    </source>
</evidence>
<dbReference type="SUPFAM" id="SSF46894">
    <property type="entry name" value="C-terminal effector domain of the bipartite response regulators"/>
    <property type="match status" value="1"/>
</dbReference>
<dbReference type="Pfam" id="PF00196">
    <property type="entry name" value="GerE"/>
    <property type="match status" value="1"/>
</dbReference>
<feature type="region of interest" description="Disordered" evidence="4">
    <location>
        <begin position="1"/>
        <end position="29"/>
    </location>
</feature>
<keyword evidence="1" id="KW-0805">Transcription regulation</keyword>
<dbReference type="Gene3D" id="3.40.50.300">
    <property type="entry name" value="P-loop containing nucleotide triphosphate hydrolases"/>
    <property type="match status" value="1"/>
</dbReference>
<feature type="domain" description="HTH luxR-type" evidence="5">
    <location>
        <begin position="833"/>
        <end position="898"/>
    </location>
</feature>
<evidence type="ECO:0000259" key="5">
    <source>
        <dbReference type="PROSITE" id="PS50043"/>
    </source>
</evidence>
<organism evidence="6 7">
    <name type="scientific">Rhizobium lusitanum</name>
    <dbReference type="NCBI Taxonomy" id="293958"/>
    <lineage>
        <taxon>Bacteria</taxon>
        <taxon>Pseudomonadati</taxon>
        <taxon>Pseudomonadota</taxon>
        <taxon>Alphaproteobacteria</taxon>
        <taxon>Hyphomicrobiales</taxon>
        <taxon>Rhizobiaceae</taxon>
        <taxon>Rhizobium/Agrobacterium group</taxon>
        <taxon>Rhizobium</taxon>
    </lineage>
</organism>
<dbReference type="AlphaFoldDB" id="A0A1C3V9V1"/>
<sequence length="902" mass="98386">MTCQEPAKSASSRPMSGQNRFAPPTSGQQTIKRGDLLRQLQRAGLRRLTTIVAPAGYGKTSLAAQWYELLKEEGVSLCWASLDAEHMDQATFLLALIDALEPLLAEDGGDAGNLPASALLSVLATRLRKLEGPVIVFLDDYHFAQTDATEALMAKILADPSLSHVKLVLVTRSPPRFPLSALRLSGEFKQFGIAELGFSDSEAREFFAGKGIHLTEEQVGSFNRRTEGWAVALQMVSLLVSEADEGYSILASFDGGSADMGSYLSEQVFEHLPEDIRLFLIETAALPAFNRGLLEAVLEGGARAGLIERLNQHALPVTLLAGPGNWMRYHPVFNAFLKETASRRGVDAKRTLNRAARWFEAQGDIERAVQHALLADDANLAARIVETAGGWRRIYATTRGGATLFQALSGRAAEIDLGRFPLATLGLAIFCAKAAQLDAANHYIAIAERAVAADETLAKDLRVVRILMALYMDRWTSAADLSALEDDLQRPDGVELIHRALALNMLSYNFLIRSELDRALHYGQLAIRAFRDGGADFGAMHLYTHVGQASFLSGDCASAISAYDQLIREAQTNIGPGSDLDAVGQVLKAELLSIRGDTEAAAETLGWALPHLERHDTWFDLLAAGFMAEQRILRMRGDHLAAHAAMDRVRAVARRRGFDRLIRLVDGERALLLLASGDLAQAIRHAEANGFGAQAGASDRANALSIHLRGVTPSLFWTRAYLALGEPSKARDVFNRLITRQAQRPHTLRAIELELIEIGLLTAEGRADLAATRLSDLVLTMPLADYRTLLHLEHAVRLADLRVLADHPAVADITRKRLESLLVIADEAQQASAGEDMSGFTSRERKVMELLSAGLSNKEIGRALKLSDNTIKFHLRNIFAKLNVSTRTAAVSVARDKGILSR</sequence>
<dbReference type="CDD" id="cd06170">
    <property type="entry name" value="LuxR_C_like"/>
    <property type="match status" value="1"/>
</dbReference>
<dbReference type="PANTHER" id="PTHR44688">
    <property type="entry name" value="DNA-BINDING TRANSCRIPTIONAL ACTIVATOR DEVR_DOSR"/>
    <property type="match status" value="1"/>
</dbReference>
<name>A0A1C3V9V1_9HYPH</name>
<evidence type="ECO:0000256" key="1">
    <source>
        <dbReference type="ARBA" id="ARBA00023015"/>
    </source>
</evidence>
<dbReference type="PANTHER" id="PTHR44688:SF25">
    <property type="entry name" value="HTH LUXR-TYPE DOMAIN-CONTAINING PROTEIN"/>
    <property type="match status" value="1"/>
</dbReference>
<evidence type="ECO:0000313" key="6">
    <source>
        <dbReference type="EMBL" id="SCB24439.1"/>
    </source>
</evidence>
<dbReference type="Gene3D" id="1.25.40.10">
    <property type="entry name" value="Tetratricopeptide repeat domain"/>
    <property type="match status" value="1"/>
</dbReference>
<dbReference type="Pfam" id="PF17874">
    <property type="entry name" value="TPR_MalT"/>
    <property type="match status" value="1"/>
</dbReference>
<dbReference type="Proteomes" id="UP000199205">
    <property type="component" value="Unassembled WGS sequence"/>
</dbReference>